<dbReference type="GO" id="GO:0008810">
    <property type="term" value="F:cellulase activity"/>
    <property type="evidence" value="ECO:0007669"/>
    <property type="project" value="InterPro"/>
</dbReference>
<keyword evidence="2" id="KW-0624">Polysaccharide degradation</keyword>
<dbReference type="InterPro" id="IPR002594">
    <property type="entry name" value="GH12"/>
</dbReference>
<dbReference type="SUPFAM" id="SSF49899">
    <property type="entry name" value="Concanavalin A-like lectins/glucanases"/>
    <property type="match status" value="1"/>
</dbReference>
<evidence type="ECO:0000256" key="2">
    <source>
        <dbReference type="RuleBase" id="RU361163"/>
    </source>
</evidence>
<evidence type="ECO:0000313" key="3">
    <source>
        <dbReference type="EMBL" id="CBX99520.1"/>
    </source>
</evidence>
<dbReference type="GO" id="GO:0000272">
    <property type="term" value="P:polysaccharide catabolic process"/>
    <property type="evidence" value="ECO:0007669"/>
    <property type="project" value="UniProtKB-KW"/>
</dbReference>
<dbReference type="PANTHER" id="PTHR34002">
    <property type="entry name" value="BLR1656 PROTEIN"/>
    <property type="match status" value="1"/>
</dbReference>
<evidence type="ECO:0000313" key="4">
    <source>
        <dbReference type="Proteomes" id="UP000002668"/>
    </source>
</evidence>
<dbReference type="VEuPathDB" id="FungiDB:LEMA_P087590.1"/>
<protein>
    <recommendedName>
        <fullName evidence="5">Glycoside hydrolase family 12 protein</fullName>
    </recommendedName>
</protein>
<keyword evidence="2" id="KW-0119">Carbohydrate metabolism</keyword>
<dbReference type="CAZy" id="GH12">
    <property type="family name" value="Glycoside Hydrolase Family 12"/>
</dbReference>
<keyword evidence="4" id="KW-1185">Reference proteome</keyword>
<evidence type="ECO:0008006" key="5">
    <source>
        <dbReference type="Google" id="ProtNLM"/>
    </source>
</evidence>
<comment type="similarity">
    <text evidence="1 2">Belongs to the glycosyl hydrolase 12 (cellulase H) family.</text>
</comment>
<dbReference type="OrthoDB" id="3894566at2759"/>
<keyword evidence="2" id="KW-0326">Glycosidase</keyword>
<evidence type="ECO:0000256" key="1">
    <source>
        <dbReference type="ARBA" id="ARBA00005519"/>
    </source>
</evidence>
<dbReference type="InterPro" id="IPR013320">
    <property type="entry name" value="ConA-like_dom_sf"/>
</dbReference>
<dbReference type="InterPro" id="IPR013319">
    <property type="entry name" value="GH11/12"/>
</dbReference>
<keyword evidence="2" id="KW-0378">Hydrolase</keyword>
<dbReference type="Pfam" id="PF01670">
    <property type="entry name" value="Glyco_hydro_12"/>
    <property type="match status" value="1"/>
</dbReference>
<dbReference type="HOGENOM" id="CLU_374702_0_0_1"/>
<dbReference type="InParanoid" id="E5A7C5"/>
<dbReference type="Gene3D" id="2.60.120.180">
    <property type="match status" value="1"/>
</dbReference>
<dbReference type="Proteomes" id="UP000002668">
    <property type="component" value="Genome"/>
</dbReference>
<proteinExistence type="inferred from homology"/>
<accession>E5A7C5</accession>
<dbReference type="PANTHER" id="PTHR34002:SF9">
    <property type="entry name" value="XYLOGLUCAN-SPECIFIC ENDO-BETA-1,4-GLUCANASE A"/>
    <property type="match status" value="1"/>
</dbReference>
<dbReference type="eggNOG" id="ENOG502S675">
    <property type="taxonomic scope" value="Eukaryota"/>
</dbReference>
<dbReference type="STRING" id="985895.E5A7C5"/>
<sequence length="741" mass="82229">MTSSSSSPPPSTSSPLLHLPRELRDRILDFLSLPEHVYTSTATPGPATNHFRDSKQAEKTYVDTRIYLPSCPPTAMLATCTQLRQECLEHHAHRLNSSVLPRPANSKEKPTSAILAERLGTEFMEETERACDNGLLRITVEVDRKMRGPMGYTIPAREQLSPRFLALVPLMQRARKLQIDVWPGYEWWNGGPQPWTDKYGNLRANVAQVSKPNSVTVAIGRILENFPCIQHLDINVLMQASEARGWDLPDRKWENLQPWLDTPITVRGQTLEKSTRNLTISVESSQPESFYTQLETRHPSRSLWVVERKGDMLTPTMRSLCQGPDDFDFFASLRRMNLAWFPTSHGKSRLHLHESRPSLRWTRNQPAANVSCARRRYVGKNPGPRQGCIAVEYGNSPIDAHRTRYHLECGTFFARANGRRLWTRHVDLPPIQSLINSHVGFGSRATSFVFLPIRLVHTSSYCPSKSLSFQVTVLPSHCPSKSLSLSFTFFLAPASTMKLSTFVLASTASLALAVPTATVKRADYCGQWDSKVTGSYTVYNNLWGQGQASSGSQCTGVDGLSGNTLKWHTSWSWAGGAGHVKSYANVVTKIPQVALSTIKTLPSTWTWSYTGSDMIANVAYDLFTSSSASGSPEYEIMIWLGSFGGAGPISSIGRPIATVKLAGVTWDLYNGSHSQMNVFSFVRQGGDVKNFRGDLMEFVNYLTSQQGMSRSQILQSAGAGTEPFSGNNAKFTTSAYSLSHT</sequence>
<organism evidence="3 4">
    <name type="scientific">Leptosphaeria maculans (strain JN3 / isolate v23.1.3 / race Av1-4-5-6-7-8)</name>
    <name type="common">Blackleg fungus</name>
    <name type="synonym">Phoma lingam</name>
    <dbReference type="NCBI Taxonomy" id="985895"/>
    <lineage>
        <taxon>Eukaryota</taxon>
        <taxon>Fungi</taxon>
        <taxon>Dikarya</taxon>
        <taxon>Ascomycota</taxon>
        <taxon>Pezizomycotina</taxon>
        <taxon>Dothideomycetes</taxon>
        <taxon>Pleosporomycetidae</taxon>
        <taxon>Pleosporales</taxon>
        <taxon>Pleosporineae</taxon>
        <taxon>Leptosphaeriaceae</taxon>
        <taxon>Plenodomus</taxon>
        <taxon>Plenodomus lingam/Leptosphaeria maculans species complex</taxon>
    </lineage>
</organism>
<reference evidence="4" key="1">
    <citation type="journal article" date="2011" name="Nat. Commun.">
        <title>Effector diversification within compartments of the Leptosphaeria maculans genome affected by Repeat-Induced Point mutations.</title>
        <authorList>
            <person name="Rouxel T."/>
            <person name="Grandaubert J."/>
            <person name="Hane J.K."/>
            <person name="Hoede C."/>
            <person name="van de Wouw A.P."/>
            <person name="Couloux A."/>
            <person name="Dominguez V."/>
            <person name="Anthouard V."/>
            <person name="Bally P."/>
            <person name="Bourras S."/>
            <person name="Cozijnsen A.J."/>
            <person name="Ciuffetti L.M."/>
            <person name="Degrave A."/>
            <person name="Dilmaghani A."/>
            <person name="Duret L."/>
            <person name="Fudal I."/>
            <person name="Goodwin S.B."/>
            <person name="Gout L."/>
            <person name="Glaser N."/>
            <person name="Linglin J."/>
            <person name="Kema G.H.J."/>
            <person name="Lapalu N."/>
            <person name="Lawrence C.B."/>
            <person name="May K."/>
            <person name="Meyer M."/>
            <person name="Ollivier B."/>
            <person name="Poulain J."/>
            <person name="Schoch C.L."/>
            <person name="Simon A."/>
            <person name="Spatafora J.W."/>
            <person name="Stachowiak A."/>
            <person name="Turgeon B.G."/>
            <person name="Tyler B.M."/>
            <person name="Vincent D."/>
            <person name="Weissenbach J."/>
            <person name="Amselem J."/>
            <person name="Quesneville H."/>
            <person name="Oliver R.P."/>
            <person name="Wincker P."/>
            <person name="Balesdent M.-H."/>
            <person name="Howlett B.J."/>
        </authorList>
    </citation>
    <scope>NUCLEOTIDE SEQUENCE [LARGE SCALE GENOMIC DNA]</scope>
    <source>
        <strain evidence="4">JN3 / isolate v23.1.3 / race Av1-4-5-6-7-8</strain>
    </source>
</reference>
<dbReference type="AlphaFoldDB" id="E5A7C5"/>
<dbReference type="EMBL" id="FP929136">
    <property type="protein sequence ID" value="CBX99520.1"/>
    <property type="molecule type" value="Genomic_DNA"/>
</dbReference>
<name>E5A7C5_LEPMJ</name>
<gene>
    <name evidence="3" type="ORF">LEMA_P087590.1</name>
</gene>